<proteinExistence type="predicted"/>
<evidence type="ECO:0000256" key="1">
    <source>
        <dbReference type="SAM" id="MobiDB-lite"/>
    </source>
</evidence>
<evidence type="ECO:0000313" key="2">
    <source>
        <dbReference type="EMBL" id="EGJ31111.1"/>
    </source>
</evidence>
<gene>
    <name evidence="2" type="ORF">LYNGBM3L_43110</name>
</gene>
<evidence type="ECO:0000313" key="3">
    <source>
        <dbReference type="Proteomes" id="UP000003959"/>
    </source>
</evidence>
<dbReference type="RefSeq" id="WP_008187623.1">
    <property type="nucleotide sequence ID" value="NZ_GL890942.1"/>
</dbReference>
<reference evidence="3" key="1">
    <citation type="journal article" date="2011" name="Proc. Natl. Acad. Sci. U.S.A.">
        <title>Genomic insights into the physiology and ecology of the marine filamentous cyanobacterium Lyngbya majuscula.</title>
        <authorList>
            <person name="Jones A.C."/>
            <person name="Monroe E.A."/>
            <person name="Podell S."/>
            <person name="Hess W.R."/>
            <person name="Klages S."/>
            <person name="Esquenazi E."/>
            <person name="Niessen S."/>
            <person name="Hoover H."/>
            <person name="Rothmann M."/>
            <person name="Lasken R.S."/>
            <person name="Yates J.R.III."/>
            <person name="Reinhardt R."/>
            <person name="Kube M."/>
            <person name="Burkart M.D."/>
            <person name="Allen E.E."/>
            <person name="Dorrestein P.C."/>
            <person name="Gerwick W.H."/>
            <person name="Gerwick L."/>
        </authorList>
    </citation>
    <scope>NUCLEOTIDE SEQUENCE [LARGE SCALE GENOMIC DNA]</scope>
    <source>
        <strain evidence="3">3L</strain>
    </source>
</reference>
<protein>
    <submittedName>
        <fullName evidence="2">Uncharacterized protein</fullName>
    </submittedName>
</protein>
<keyword evidence="3" id="KW-1185">Reference proteome</keyword>
<dbReference type="HOGENOM" id="CLU_2260566_0_0_3"/>
<sequence length="103" mass="11204">MNNSQFIDMLIKVLNAAIEQVKEVRYALGSDVSAQDYKSIGSFGDGYQKINAQNLETDTGTSKFNQQITKTGTDKEGIDEVGPDPGSMPPGLEASSRLRMQNC</sequence>
<dbReference type="Proteomes" id="UP000003959">
    <property type="component" value="Unassembled WGS sequence"/>
</dbReference>
<feature type="compositionally biased region" description="Polar residues" evidence="1">
    <location>
        <begin position="58"/>
        <end position="71"/>
    </location>
</feature>
<dbReference type="AlphaFoldDB" id="F4XWC6"/>
<dbReference type="EMBL" id="GL890942">
    <property type="protein sequence ID" value="EGJ31111.1"/>
    <property type="molecule type" value="Genomic_DNA"/>
</dbReference>
<name>F4XWC6_9CYAN</name>
<organism evidence="2 3">
    <name type="scientific">Moorena producens 3L</name>
    <dbReference type="NCBI Taxonomy" id="489825"/>
    <lineage>
        <taxon>Bacteria</taxon>
        <taxon>Bacillati</taxon>
        <taxon>Cyanobacteriota</taxon>
        <taxon>Cyanophyceae</taxon>
        <taxon>Coleofasciculales</taxon>
        <taxon>Coleofasciculaceae</taxon>
        <taxon>Moorena</taxon>
    </lineage>
</organism>
<accession>F4XWC6</accession>
<feature type="region of interest" description="Disordered" evidence="1">
    <location>
        <begin position="58"/>
        <end position="103"/>
    </location>
</feature>